<comment type="caution">
    <text evidence="2">The sequence shown here is derived from an EMBL/GenBank/DDBJ whole genome shotgun (WGS) entry which is preliminary data.</text>
</comment>
<dbReference type="EMBL" id="BAAARI010000005">
    <property type="protein sequence ID" value="GAA2572227.1"/>
    <property type="molecule type" value="Genomic_DNA"/>
</dbReference>
<name>A0ABP6BI17_9MICO</name>
<keyword evidence="1" id="KW-0472">Membrane</keyword>
<reference evidence="3" key="1">
    <citation type="journal article" date="2019" name="Int. J. Syst. Evol. Microbiol.">
        <title>The Global Catalogue of Microorganisms (GCM) 10K type strain sequencing project: providing services to taxonomists for standard genome sequencing and annotation.</title>
        <authorList>
            <consortium name="The Broad Institute Genomics Platform"/>
            <consortium name="The Broad Institute Genome Sequencing Center for Infectious Disease"/>
            <person name="Wu L."/>
            <person name="Ma J."/>
        </authorList>
    </citation>
    <scope>NUCLEOTIDE SEQUENCE [LARGE SCALE GENOMIC DNA]</scope>
    <source>
        <strain evidence="3">JCM 16365</strain>
    </source>
</reference>
<protein>
    <recommendedName>
        <fullName evidence="4">DUF2975 domain-containing protein</fullName>
    </recommendedName>
</protein>
<feature type="transmembrane region" description="Helical" evidence="1">
    <location>
        <begin position="130"/>
        <end position="155"/>
    </location>
</feature>
<feature type="transmembrane region" description="Helical" evidence="1">
    <location>
        <begin position="175"/>
        <end position="195"/>
    </location>
</feature>
<accession>A0ABP6BI17</accession>
<evidence type="ECO:0000313" key="2">
    <source>
        <dbReference type="EMBL" id="GAA2572227.1"/>
    </source>
</evidence>
<proteinExistence type="predicted"/>
<organism evidence="2 3">
    <name type="scientific">Microbacterium binotii</name>
    <dbReference type="NCBI Taxonomy" id="462710"/>
    <lineage>
        <taxon>Bacteria</taxon>
        <taxon>Bacillati</taxon>
        <taxon>Actinomycetota</taxon>
        <taxon>Actinomycetes</taxon>
        <taxon>Micrococcales</taxon>
        <taxon>Microbacteriaceae</taxon>
        <taxon>Microbacterium</taxon>
    </lineage>
</organism>
<evidence type="ECO:0000313" key="3">
    <source>
        <dbReference type="Proteomes" id="UP001500274"/>
    </source>
</evidence>
<dbReference type="Proteomes" id="UP001500274">
    <property type="component" value="Unassembled WGS sequence"/>
</dbReference>
<keyword evidence="1" id="KW-0812">Transmembrane</keyword>
<gene>
    <name evidence="2" type="ORF">GCM10009862_08880</name>
</gene>
<keyword evidence="1" id="KW-1133">Transmembrane helix</keyword>
<evidence type="ECO:0008006" key="4">
    <source>
        <dbReference type="Google" id="ProtNLM"/>
    </source>
</evidence>
<keyword evidence="3" id="KW-1185">Reference proteome</keyword>
<dbReference type="RefSeq" id="WP_344227279.1">
    <property type="nucleotide sequence ID" value="NZ_BAAARI010000005.1"/>
</dbReference>
<evidence type="ECO:0000256" key="1">
    <source>
        <dbReference type="SAM" id="Phobius"/>
    </source>
</evidence>
<feature type="transmembrane region" description="Helical" evidence="1">
    <location>
        <begin position="16"/>
        <end position="37"/>
    </location>
</feature>
<feature type="transmembrane region" description="Helical" evidence="1">
    <location>
        <begin position="94"/>
        <end position="118"/>
    </location>
</feature>
<sequence>MTTPTQARVLRGSDIAAMWIFVGAGIAVVGVTLFFAIGRIVDALSGKALPVEALFSDTTVPAPIGPDGAMRDILLERAWITPSSLSVAGTGALVIQQLVLAASVTALVVCLLLVTLSVMRGRVFSGRNTVLVVAAGASGLAGLFGVPFFGNIVANDAFRDISQGTFDNPVMSVDLPPVILAAFIVAMASTVFTVGDRLQRDTEGLV</sequence>